<dbReference type="Proteomes" id="UP000036520">
    <property type="component" value="Chromosome"/>
</dbReference>
<evidence type="ECO:0000256" key="2">
    <source>
        <dbReference type="ARBA" id="ARBA00022475"/>
    </source>
</evidence>
<feature type="transmembrane region" description="Helical" evidence="6">
    <location>
        <begin position="102"/>
        <end position="125"/>
    </location>
</feature>
<feature type="transmembrane region" description="Helical" evidence="6">
    <location>
        <begin position="289"/>
        <end position="309"/>
    </location>
</feature>
<evidence type="ECO:0000313" key="8">
    <source>
        <dbReference type="Proteomes" id="UP000036520"/>
    </source>
</evidence>
<keyword evidence="2" id="KW-1003">Cell membrane</keyword>
<evidence type="ECO:0000313" key="7">
    <source>
        <dbReference type="EMBL" id="AKP50122.1"/>
    </source>
</evidence>
<feature type="transmembrane region" description="Helical" evidence="6">
    <location>
        <begin position="330"/>
        <end position="348"/>
    </location>
</feature>
<dbReference type="PANTHER" id="PTHR30250:SF11">
    <property type="entry name" value="O-ANTIGEN TRANSPORTER-RELATED"/>
    <property type="match status" value="1"/>
</dbReference>
<comment type="subcellular location">
    <subcellularLocation>
        <location evidence="1">Cell membrane</location>
        <topology evidence="1">Multi-pass membrane protein</topology>
    </subcellularLocation>
</comment>
<gene>
    <name evidence="7" type="ORF">CA2015_0658</name>
</gene>
<sequence length="458" mass="51410">MKRLFSSIYQYFKKHLIKGNARTVLAKKNIVGSIFIKGGSIAVSLIMVPLTIDYINPTRYGIWLALSSIVGWFSFFNVGMTHGLRNKFAEARTKGDNAAAKMYISTTYAVLTIVFSAVWLVFLIVNPFLDWVNILNASSEMRLELSILAIIIFTYFCLQFVLKIINTLITADQQPAKASLINFLGQIISLLVIVVLVKTTEGSLINLGLALCIAPVAVLVAANFYFFGTSYKNLKPSISSVNFSQSKNLFSLGLVFFVIQIASLVQYQTSNIIIAQSFGPYEVTTYNVVYKYFNVLGMGFGIFLTPFWSASTDAFFKNDINWIKKATIKYLQIGLLFVLAGVVMLFVSDTVYRVWLKGQVDIDFTLSLWGLIFFTSFMFASIFVNFLNGISALKIQFWASLISPLIFVGSAYLLIDYYGMGVHALFISSLIASFNGIIIAPLQYYFIIYKKKKGLWIR</sequence>
<dbReference type="STRING" id="320787.CA2015_0658"/>
<feature type="transmembrane region" description="Helical" evidence="6">
    <location>
        <begin position="60"/>
        <end position="81"/>
    </location>
</feature>
<feature type="transmembrane region" description="Helical" evidence="6">
    <location>
        <begin position="249"/>
        <end position="269"/>
    </location>
</feature>
<evidence type="ECO:0000256" key="1">
    <source>
        <dbReference type="ARBA" id="ARBA00004651"/>
    </source>
</evidence>
<feature type="transmembrane region" description="Helical" evidence="6">
    <location>
        <begin position="368"/>
        <end position="388"/>
    </location>
</feature>
<dbReference type="PANTHER" id="PTHR30250">
    <property type="entry name" value="PST FAMILY PREDICTED COLANIC ACID TRANSPORTER"/>
    <property type="match status" value="1"/>
</dbReference>
<evidence type="ECO:0000256" key="3">
    <source>
        <dbReference type="ARBA" id="ARBA00022692"/>
    </source>
</evidence>
<dbReference type="GO" id="GO:0005886">
    <property type="term" value="C:plasma membrane"/>
    <property type="evidence" value="ECO:0007669"/>
    <property type="project" value="UniProtKB-SubCell"/>
</dbReference>
<feature type="transmembrane region" description="Helical" evidence="6">
    <location>
        <begin position="421"/>
        <end position="448"/>
    </location>
</feature>
<evidence type="ECO:0000256" key="5">
    <source>
        <dbReference type="ARBA" id="ARBA00023136"/>
    </source>
</evidence>
<feature type="transmembrane region" description="Helical" evidence="6">
    <location>
        <begin position="203"/>
        <end position="228"/>
    </location>
</feature>
<evidence type="ECO:0000256" key="4">
    <source>
        <dbReference type="ARBA" id="ARBA00022989"/>
    </source>
</evidence>
<evidence type="ECO:0000256" key="6">
    <source>
        <dbReference type="SAM" id="Phobius"/>
    </source>
</evidence>
<dbReference type="EMBL" id="CP012040">
    <property type="protein sequence ID" value="AKP50122.1"/>
    <property type="molecule type" value="Genomic_DNA"/>
</dbReference>
<dbReference type="PATRIC" id="fig|320787.5.peg.738"/>
<name>A0A0H4PPF5_9BACT</name>
<accession>A0A0H4PPF5</accession>
<dbReference type="OrthoDB" id="512217at2"/>
<dbReference type="AlphaFoldDB" id="A0A0H4PPF5"/>
<organism evidence="7 8">
    <name type="scientific">Cyclobacterium amurskyense</name>
    <dbReference type="NCBI Taxonomy" id="320787"/>
    <lineage>
        <taxon>Bacteria</taxon>
        <taxon>Pseudomonadati</taxon>
        <taxon>Bacteroidota</taxon>
        <taxon>Cytophagia</taxon>
        <taxon>Cytophagales</taxon>
        <taxon>Cyclobacteriaceae</taxon>
        <taxon>Cyclobacterium</taxon>
    </lineage>
</organism>
<dbReference type="InterPro" id="IPR050833">
    <property type="entry name" value="Poly_Biosynth_Transport"/>
</dbReference>
<feature type="transmembrane region" description="Helical" evidence="6">
    <location>
        <begin position="395"/>
        <end position="415"/>
    </location>
</feature>
<dbReference type="CDD" id="cd12082">
    <property type="entry name" value="MATE_like"/>
    <property type="match status" value="1"/>
</dbReference>
<reference evidence="7 8" key="1">
    <citation type="submission" date="2015-07" db="EMBL/GenBank/DDBJ databases">
        <authorList>
            <person name="Kim K.M."/>
        </authorList>
    </citation>
    <scope>NUCLEOTIDE SEQUENCE [LARGE SCALE GENOMIC DNA]</scope>
    <source>
        <strain evidence="7 8">KCTC 12363</strain>
    </source>
</reference>
<dbReference type="KEGG" id="camu:CA2015_0658"/>
<keyword evidence="5 6" id="KW-0472">Membrane</keyword>
<keyword evidence="8" id="KW-1185">Reference proteome</keyword>
<keyword evidence="3 6" id="KW-0812">Transmembrane</keyword>
<protein>
    <submittedName>
        <fullName evidence="7">Polysaccharide biosynthesis protein</fullName>
    </submittedName>
</protein>
<keyword evidence="4 6" id="KW-1133">Transmembrane helix</keyword>
<feature type="transmembrane region" description="Helical" evidence="6">
    <location>
        <begin position="145"/>
        <end position="166"/>
    </location>
</feature>
<feature type="transmembrane region" description="Helical" evidence="6">
    <location>
        <begin position="30"/>
        <end position="48"/>
    </location>
</feature>
<feature type="transmembrane region" description="Helical" evidence="6">
    <location>
        <begin position="178"/>
        <end position="197"/>
    </location>
</feature>
<proteinExistence type="predicted"/>
<dbReference type="RefSeq" id="WP_048640593.1">
    <property type="nucleotide sequence ID" value="NZ_CAXBGM010000039.1"/>
</dbReference>